<dbReference type="AlphaFoldDB" id="A0A291E671"/>
<organism evidence="1 2">
    <name type="scientific">Cedecea neteri</name>
    <dbReference type="NCBI Taxonomy" id="158822"/>
    <lineage>
        <taxon>Bacteria</taxon>
        <taxon>Pseudomonadati</taxon>
        <taxon>Pseudomonadota</taxon>
        <taxon>Gammaproteobacteria</taxon>
        <taxon>Enterobacterales</taxon>
        <taxon>Enterobacteriaceae</taxon>
        <taxon>Cedecea</taxon>
    </lineage>
</organism>
<proteinExistence type="predicted"/>
<protein>
    <submittedName>
        <fullName evidence="1">Uncharacterized protein</fullName>
    </submittedName>
</protein>
<gene>
    <name evidence="1" type="ORF">CO704_25415</name>
</gene>
<dbReference type="EMBL" id="CP023526">
    <property type="protein sequence ID" value="ATF95422.1"/>
    <property type="molecule type" value="Genomic_DNA"/>
</dbReference>
<keyword evidence="1" id="KW-0614">Plasmid</keyword>
<reference evidence="1 2" key="1">
    <citation type="submission" date="2017-09" db="EMBL/GenBank/DDBJ databases">
        <title>FDA dAtabase for Regulatory Grade micrObial Sequences (FDA-ARGOS): Supporting development and validation of Infectious Disease Dx tests.</title>
        <authorList>
            <person name="Minogue T."/>
            <person name="Wolcott M."/>
            <person name="Wasieloski L."/>
            <person name="Aguilar W."/>
            <person name="Moore D."/>
            <person name="Tallon L."/>
            <person name="Sadzewicz L."/>
            <person name="Ott S."/>
            <person name="Zhao X."/>
            <person name="Nagaraj S."/>
            <person name="Vavikolanu K."/>
            <person name="Aluvathingal J."/>
            <person name="Nadendla S."/>
            <person name="Sichtig H."/>
        </authorList>
    </citation>
    <scope>NUCLEOTIDE SEQUENCE [LARGE SCALE GENOMIC DNA]</scope>
    <source>
        <strain evidence="1 2">FDAARGOS_392</strain>
        <plasmid evidence="2">Plasmid unnamed</plasmid>
    </source>
</reference>
<evidence type="ECO:0000313" key="2">
    <source>
        <dbReference type="Proteomes" id="UP000217979"/>
    </source>
</evidence>
<name>A0A291E671_9ENTR</name>
<evidence type="ECO:0000313" key="1">
    <source>
        <dbReference type="EMBL" id="ATF95422.1"/>
    </source>
</evidence>
<accession>A0A291E671</accession>
<dbReference type="Proteomes" id="UP000217979">
    <property type="component" value="Plasmid unnamed"/>
</dbReference>
<sequence length="65" mass="7444">MDPPGRYDEITTRSVVLYRGTYTSISVVARELNTARQTIMWLRDEAKNQALQAKEEASLSENRRG</sequence>
<geneLocation type="plasmid" evidence="1">
    <name>unnamed</name>
</geneLocation>